<feature type="domain" description="VIT" evidence="4">
    <location>
        <begin position="31"/>
        <end position="159"/>
    </location>
</feature>
<dbReference type="InterPro" id="IPR002035">
    <property type="entry name" value="VWF_A"/>
</dbReference>
<dbReference type="PANTHER" id="PTHR45737">
    <property type="entry name" value="VON WILLEBRAND FACTOR A DOMAIN-CONTAINING PROTEIN 5A"/>
    <property type="match status" value="1"/>
</dbReference>
<organism evidence="5 6">
    <name type="scientific">Geothermobacter hydrogeniphilus</name>
    <dbReference type="NCBI Taxonomy" id="1969733"/>
    <lineage>
        <taxon>Bacteria</taxon>
        <taxon>Pseudomonadati</taxon>
        <taxon>Thermodesulfobacteriota</taxon>
        <taxon>Desulfuromonadia</taxon>
        <taxon>Desulfuromonadales</taxon>
        <taxon>Geothermobacteraceae</taxon>
        <taxon>Geothermobacter</taxon>
    </lineage>
</organism>
<dbReference type="RefSeq" id="WP_085010927.1">
    <property type="nucleotide sequence ID" value="NZ_NAAD01000014.1"/>
</dbReference>
<keyword evidence="2" id="KW-0812">Transmembrane</keyword>
<dbReference type="Pfam" id="PF08487">
    <property type="entry name" value="VIT"/>
    <property type="match status" value="1"/>
</dbReference>
<feature type="transmembrane region" description="Helical" evidence="2">
    <location>
        <begin position="650"/>
        <end position="669"/>
    </location>
</feature>
<dbReference type="AlphaFoldDB" id="A0A1X0Y0T7"/>
<evidence type="ECO:0000259" key="4">
    <source>
        <dbReference type="PROSITE" id="PS51468"/>
    </source>
</evidence>
<dbReference type="Gene3D" id="3.40.50.410">
    <property type="entry name" value="von Willebrand factor, type A domain"/>
    <property type="match status" value="1"/>
</dbReference>
<dbReference type="OrthoDB" id="9784383at2"/>
<keyword evidence="6" id="KW-1185">Reference proteome</keyword>
<comment type="caution">
    <text evidence="5">The sequence shown here is derived from an EMBL/GenBank/DDBJ whole genome shotgun (WGS) entry which is preliminary data.</text>
</comment>
<gene>
    <name evidence="5" type="ORF">B5V00_11385</name>
</gene>
<evidence type="ECO:0000256" key="2">
    <source>
        <dbReference type="SAM" id="Phobius"/>
    </source>
</evidence>
<evidence type="ECO:0000313" key="5">
    <source>
        <dbReference type="EMBL" id="ORJ58698.1"/>
    </source>
</evidence>
<dbReference type="InterPro" id="IPR013694">
    <property type="entry name" value="VIT"/>
</dbReference>
<evidence type="ECO:0000259" key="3">
    <source>
        <dbReference type="PROSITE" id="PS50234"/>
    </source>
</evidence>
<dbReference type="PROSITE" id="PS50234">
    <property type="entry name" value="VWFA"/>
    <property type="match status" value="1"/>
</dbReference>
<evidence type="ECO:0000313" key="6">
    <source>
        <dbReference type="Proteomes" id="UP000193136"/>
    </source>
</evidence>
<sequence>MRNHPVNPFRSLLTRLAVSLLFILSLAAPGLAAGLLKPLNGGSPLAITSHQVEVVINNGFARTEIDQTFSNPADAPLEALYTFPLPKQASLSELSMWVAGQELVGEVVEKEKARQVYEAEKAAGKQAAITEKNDFKTFETRVGNIPPGGEVRIRLVYYQSLEIDLNVGRYLYPLAEGNVDEEQLQFWSVDDRVNGPFRFHLQLKSAFPVKDVRLPGLQNEAVINQAGGTGEQGNGNDYEVTIDRPAGSRLGRDIVFYYRLDDSIPGRVELIPYRPDDRHDGTFMLVVTPAADLKPLTAGTDWTFILDVSGSMGGNKIATLADGVSRVLGQLRGNDRFRLITFNTKARDLTGGFVPADPGRVQNWIRRVKTIQTGGGTNLFAGLKAGYRGLDADRTSATILVTDGVANVGETEHRAFLKLLKKYDIRLFTFVIGNSANQPLLDRLAEDSGGFAMNISDSDDISGRLLQAKAKVLHQCLRDVKLEIRGEQVQLDAPQTLGNLYAGQQLILFGRYSTPGEIGITLKAKISGREQSWRTTAMLPKVDTDNPELERLRALEKIEQTMQQIREQGETDALRSKVVDLGLNFSLVTDYTSMLVVTDDVLESNGIEKRNADRVQRERRAQQQKATRPAKSYRVDNQGQGAFGGRSAPGLGLGSGPVGPLGVALLAWLRRRRKQLK</sequence>
<dbReference type="Proteomes" id="UP000193136">
    <property type="component" value="Unassembled WGS sequence"/>
</dbReference>
<dbReference type="SMART" id="SM00327">
    <property type="entry name" value="VWA"/>
    <property type="match status" value="1"/>
</dbReference>
<feature type="region of interest" description="Disordered" evidence="1">
    <location>
        <begin position="613"/>
        <end position="648"/>
    </location>
</feature>
<dbReference type="InterPro" id="IPR036465">
    <property type="entry name" value="vWFA_dom_sf"/>
</dbReference>
<protein>
    <submittedName>
        <fullName evidence="5">VWA domain-containing protein</fullName>
    </submittedName>
</protein>
<feature type="domain" description="VWFA" evidence="3">
    <location>
        <begin position="301"/>
        <end position="469"/>
    </location>
</feature>
<dbReference type="SMART" id="SM00609">
    <property type="entry name" value="VIT"/>
    <property type="match status" value="1"/>
</dbReference>
<dbReference type="EMBL" id="NAAD01000014">
    <property type="protein sequence ID" value="ORJ58698.1"/>
    <property type="molecule type" value="Genomic_DNA"/>
</dbReference>
<dbReference type="SUPFAM" id="SSF53300">
    <property type="entry name" value="vWA-like"/>
    <property type="match status" value="1"/>
</dbReference>
<evidence type="ECO:0000256" key="1">
    <source>
        <dbReference type="SAM" id="MobiDB-lite"/>
    </source>
</evidence>
<proteinExistence type="predicted"/>
<dbReference type="STRING" id="1969733.B5V00_11385"/>
<dbReference type="PANTHER" id="PTHR45737:SF6">
    <property type="entry name" value="VON WILLEBRAND FACTOR A DOMAIN-CONTAINING PROTEIN 5A"/>
    <property type="match status" value="1"/>
</dbReference>
<accession>A0A1X0Y0T7</accession>
<keyword evidence="2" id="KW-0472">Membrane</keyword>
<dbReference type="Pfam" id="PF00092">
    <property type="entry name" value="VWA"/>
    <property type="match status" value="1"/>
</dbReference>
<keyword evidence="2" id="KW-1133">Transmembrane helix</keyword>
<dbReference type="PROSITE" id="PS51468">
    <property type="entry name" value="VIT"/>
    <property type="match status" value="1"/>
</dbReference>
<name>A0A1X0Y0T7_9BACT</name>
<reference evidence="5 6" key="1">
    <citation type="submission" date="2017-03" db="EMBL/GenBank/DDBJ databases">
        <title>Genome sequence of Geothermobacter sp. EPR-M, Deep-Sea Iron Reducer.</title>
        <authorList>
            <person name="Tully B."/>
            <person name="Savalia P."/>
            <person name="Abuyen K."/>
            <person name="Baughan C."/>
            <person name="Romero E."/>
            <person name="Ronkowski C."/>
            <person name="Torres B."/>
            <person name="Tremblay J."/>
            <person name="Trujillo A."/>
            <person name="Tyler M."/>
            <person name="Perez-Rodriguez I."/>
            <person name="Amend J."/>
        </authorList>
    </citation>
    <scope>NUCLEOTIDE SEQUENCE [LARGE SCALE GENOMIC DNA]</scope>
    <source>
        <strain evidence="5 6">EPR-M</strain>
    </source>
</reference>